<keyword evidence="4" id="KW-1185">Reference proteome</keyword>
<dbReference type="Pfam" id="PF14343">
    <property type="entry name" value="PrcB_C"/>
    <property type="match status" value="1"/>
</dbReference>
<proteinExistence type="predicted"/>
<reference evidence="3 4" key="1">
    <citation type="submission" date="2019-07" db="EMBL/GenBank/DDBJ databases">
        <authorList>
            <person name="Kim J."/>
        </authorList>
    </citation>
    <scope>NUCLEOTIDE SEQUENCE [LARGE SCALE GENOMIC DNA]</scope>
    <source>
        <strain evidence="3 4">JC52</strain>
    </source>
</reference>
<organism evidence="3 4">
    <name type="scientific">Paenibacillus cremeus</name>
    <dbReference type="NCBI Taxonomy" id="2163881"/>
    <lineage>
        <taxon>Bacteria</taxon>
        <taxon>Bacillati</taxon>
        <taxon>Bacillota</taxon>
        <taxon>Bacilli</taxon>
        <taxon>Bacillales</taxon>
        <taxon>Paenibacillaceae</taxon>
        <taxon>Paenibacillus</taxon>
    </lineage>
</organism>
<sequence length="304" mass="33467">MKKKLTVLVTSAMVFSSISFGTAFAFSDVDGSQSAAVNMLQERGIVNGVDADHFAPRGKISYAESVQLLVRAFGYNLDAMRFDHQPHASEFFTNVKDNAWYADAFVIAHYHNLDIPKDVNPNSSVTREQFASLLEHALAQKAQLPLINITPDIKDEASITPDLQGSIARLVHYKIVELDKNGNFNPKGELTRGESATWIYNTLQFMAQVKPPAPPVQTENVSLNVEKVTNDINKVTISREQKPTGGYSIVIRNIQFTDEKHAVIQYTLTDPAADSMNAEVINTPTAVAYLPAGVEVQLEALTTN</sequence>
<dbReference type="OrthoDB" id="1738667at2"/>
<protein>
    <submittedName>
        <fullName evidence="3">Protease complex subunit PrcB family protein</fullName>
    </submittedName>
</protein>
<dbReference type="RefSeq" id="WP_144843101.1">
    <property type="nucleotide sequence ID" value="NZ_VNJI01000003.1"/>
</dbReference>
<feature type="domain" description="SLH" evidence="2">
    <location>
        <begin position="150"/>
        <end position="213"/>
    </location>
</feature>
<dbReference type="EMBL" id="VNJI01000003">
    <property type="protein sequence ID" value="TVY11248.1"/>
    <property type="molecule type" value="Genomic_DNA"/>
</dbReference>
<gene>
    <name evidence="3" type="ORF">FPZ49_03165</name>
</gene>
<feature type="chain" id="PRO_5021747461" evidence="1">
    <location>
        <begin position="26"/>
        <end position="304"/>
    </location>
</feature>
<dbReference type="InterPro" id="IPR025748">
    <property type="entry name" value="PrcB_C_dom"/>
</dbReference>
<accession>A0A559KGP1</accession>
<feature type="signal peptide" evidence="1">
    <location>
        <begin position="1"/>
        <end position="25"/>
    </location>
</feature>
<dbReference type="Pfam" id="PF00395">
    <property type="entry name" value="SLH"/>
    <property type="match status" value="2"/>
</dbReference>
<name>A0A559KGP1_9BACL</name>
<evidence type="ECO:0000256" key="1">
    <source>
        <dbReference type="SAM" id="SignalP"/>
    </source>
</evidence>
<dbReference type="InterPro" id="IPR001119">
    <property type="entry name" value="SLH_dom"/>
</dbReference>
<evidence type="ECO:0000259" key="2">
    <source>
        <dbReference type="PROSITE" id="PS51272"/>
    </source>
</evidence>
<keyword evidence="3" id="KW-0645">Protease</keyword>
<keyword evidence="1" id="KW-0732">Signal</keyword>
<keyword evidence="3" id="KW-0378">Hydrolase</keyword>
<dbReference type="PROSITE" id="PS51272">
    <property type="entry name" value="SLH"/>
    <property type="match status" value="3"/>
</dbReference>
<feature type="domain" description="SLH" evidence="2">
    <location>
        <begin position="88"/>
        <end position="148"/>
    </location>
</feature>
<dbReference type="GO" id="GO:0006508">
    <property type="term" value="P:proteolysis"/>
    <property type="evidence" value="ECO:0007669"/>
    <property type="project" value="UniProtKB-KW"/>
</dbReference>
<dbReference type="GO" id="GO:0008233">
    <property type="term" value="F:peptidase activity"/>
    <property type="evidence" value="ECO:0007669"/>
    <property type="project" value="UniProtKB-KW"/>
</dbReference>
<dbReference type="Proteomes" id="UP000317036">
    <property type="component" value="Unassembled WGS sequence"/>
</dbReference>
<dbReference type="AlphaFoldDB" id="A0A559KGP1"/>
<feature type="domain" description="SLH" evidence="2">
    <location>
        <begin position="20"/>
        <end position="83"/>
    </location>
</feature>
<comment type="caution">
    <text evidence="3">The sequence shown here is derived from an EMBL/GenBank/DDBJ whole genome shotgun (WGS) entry which is preliminary data.</text>
</comment>
<evidence type="ECO:0000313" key="4">
    <source>
        <dbReference type="Proteomes" id="UP000317036"/>
    </source>
</evidence>
<evidence type="ECO:0000313" key="3">
    <source>
        <dbReference type="EMBL" id="TVY11248.1"/>
    </source>
</evidence>